<sequence length="150" mass="15579">MRRSVAVAALVLLLGAGAVSCATGDASTEAGFGLPTQPPDDPVAGEREELRGTLHVEDDGCFTWVAEGGDEASRPWIVWPSGGQHDGDHVTLPDGTSVGQGDLLVATGAHVEPEALPDYRDGGDSYFSSFGGFCGVRDRGVVVLDEVRRG</sequence>
<evidence type="ECO:0000313" key="3">
    <source>
        <dbReference type="Proteomes" id="UP000029839"/>
    </source>
</evidence>
<evidence type="ECO:0000313" key="2">
    <source>
        <dbReference type="EMBL" id="KGM11430.1"/>
    </source>
</evidence>
<gene>
    <name evidence="2" type="ORF">N868_10375</name>
</gene>
<dbReference type="OrthoDB" id="5146467at2"/>
<feature type="signal peptide" evidence="1">
    <location>
        <begin position="1"/>
        <end position="21"/>
    </location>
</feature>
<keyword evidence="3" id="KW-1185">Reference proteome</keyword>
<evidence type="ECO:0000256" key="1">
    <source>
        <dbReference type="SAM" id="SignalP"/>
    </source>
</evidence>
<accession>A0A0A0BTZ1</accession>
<evidence type="ECO:0008006" key="4">
    <source>
        <dbReference type="Google" id="ProtNLM"/>
    </source>
</evidence>
<reference evidence="2 3" key="2">
    <citation type="journal article" date="2015" name="Stand. Genomic Sci.">
        <title>Draft genome sequence of Cellulomonas carbonis T26(T) and comparative analysis of six Cellulomonas genomes.</title>
        <authorList>
            <person name="Zhuang W."/>
            <person name="Zhang S."/>
            <person name="Xia X."/>
            <person name="Wang G."/>
        </authorList>
    </citation>
    <scope>NUCLEOTIDE SEQUENCE [LARGE SCALE GENOMIC DNA]</scope>
    <source>
        <strain evidence="2 3">T26</strain>
    </source>
</reference>
<organism evidence="2 3">
    <name type="scientific">Cellulomonas carbonis T26</name>
    <dbReference type="NCBI Taxonomy" id="947969"/>
    <lineage>
        <taxon>Bacteria</taxon>
        <taxon>Bacillati</taxon>
        <taxon>Actinomycetota</taxon>
        <taxon>Actinomycetes</taxon>
        <taxon>Micrococcales</taxon>
        <taxon>Cellulomonadaceae</taxon>
        <taxon>Cellulomonas</taxon>
    </lineage>
</organism>
<reference evidence="2 3" key="1">
    <citation type="submission" date="2013-08" db="EMBL/GenBank/DDBJ databases">
        <title>Genome sequencing of Cellulomonas carbonis T26.</title>
        <authorList>
            <person name="Chen F."/>
            <person name="Li Y."/>
            <person name="Wang G."/>
        </authorList>
    </citation>
    <scope>NUCLEOTIDE SEQUENCE [LARGE SCALE GENOMIC DNA]</scope>
    <source>
        <strain evidence="2 3">T26</strain>
    </source>
</reference>
<dbReference type="Proteomes" id="UP000029839">
    <property type="component" value="Unassembled WGS sequence"/>
</dbReference>
<dbReference type="EMBL" id="AXCY01000022">
    <property type="protein sequence ID" value="KGM11430.1"/>
    <property type="molecule type" value="Genomic_DNA"/>
</dbReference>
<protein>
    <recommendedName>
        <fullName evidence="4">Lipoprotein</fullName>
    </recommendedName>
</protein>
<keyword evidence="1" id="KW-0732">Signal</keyword>
<dbReference type="PROSITE" id="PS51257">
    <property type="entry name" value="PROKAR_LIPOPROTEIN"/>
    <property type="match status" value="1"/>
</dbReference>
<dbReference type="RefSeq" id="WP_043604826.1">
    <property type="nucleotide sequence ID" value="NZ_AXCY01000022.1"/>
</dbReference>
<name>A0A0A0BTZ1_9CELL</name>
<dbReference type="AlphaFoldDB" id="A0A0A0BTZ1"/>
<proteinExistence type="predicted"/>
<comment type="caution">
    <text evidence="2">The sequence shown here is derived from an EMBL/GenBank/DDBJ whole genome shotgun (WGS) entry which is preliminary data.</text>
</comment>
<feature type="chain" id="PRO_5001959554" description="Lipoprotein" evidence="1">
    <location>
        <begin position="22"/>
        <end position="150"/>
    </location>
</feature>